<organism evidence="1 2">
    <name type="scientific">Kitasatospora cystarginea</name>
    <dbReference type="NCBI Taxonomy" id="58350"/>
    <lineage>
        <taxon>Bacteria</taxon>
        <taxon>Bacillati</taxon>
        <taxon>Actinomycetota</taxon>
        <taxon>Actinomycetes</taxon>
        <taxon>Kitasatosporales</taxon>
        <taxon>Streptomycetaceae</taxon>
        <taxon>Kitasatospora</taxon>
    </lineage>
</organism>
<comment type="caution">
    <text evidence="1">The sequence shown here is derived from an EMBL/GenBank/DDBJ whole genome shotgun (WGS) entry which is preliminary data.</text>
</comment>
<name>A0ABN3EFQ5_9ACTN</name>
<evidence type="ECO:0000313" key="2">
    <source>
        <dbReference type="Proteomes" id="UP001500305"/>
    </source>
</evidence>
<dbReference type="Proteomes" id="UP001500305">
    <property type="component" value="Unassembled WGS sequence"/>
</dbReference>
<keyword evidence="2" id="KW-1185">Reference proteome</keyword>
<evidence type="ECO:0000313" key="1">
    <source>
        <dbReference type="EMBL" id="GAA2256715.1"/>
    </source>
</evidence>
<sequence length="151" mass="15571">MTVGTKMITKLTGQTVVAMPWRALSQFAFCTPASAAQLRDVAVLAERGLGLDATGLSVADTAVLGGATVSGVGNTEATSVEAGLSRVERPLQASKAVVAAVKHGVYAQVIGAGATQKQEQQQINQATAAFAGAMATRMRAFRGPGPWRERT</sequence>
<proteinExistence type="predicted"/>
<dbReference type="EMBL" id="BAAATR010000021">
    <property type="protein sequence ID" value="GAA2256715.1"/>
    <property type="molecule type" value="Genomic_DNA"/>
</dbReference>
<protein>
    <submittedName>
        <fullName evidence="1">Uncharacterized protein</fullName>
    </submittedName>
</protein>
<reference evidence="1 2" key="1">
    <citation type="journal article" date="2019" name="Int. J. Syst. Evol. Microbiol.">
        <title>The Global Catalogue of Microorganisms (GCM) 10K type strain sequencing project: providing services to taxonomists for standard genome sequencing and annotation.</title>
        <authorList>
            <consortium name="The Broad Institute Genomics Platform"/>
            <consortium name="The Broad Institute Genome Sequencing Center for Infectious Disease"/>
            <person name="Wu L."/>
            <person name="Ma J."/>
        </authorList>
    </citation>
    <scope>NUCLEOTIDE SEQUENCE [LARGE SCALE GENOMIC DNA]</scope>
    <source>
        <strain evidence="1 2">JCM 7356</strain>
    </source>
</reference>
<gene>
    <name evidence="1" type="ORF">GCM10010430_45710</name>
</gene>
<accession>A0ABN3EFQ5</accession>